<evidence type="ECO:0008006" key="2">
    <source>
        <dbReference type="Google" id="ProtNLM"/>
    </source>
</evidence>
<dbReference type="Gene3D" id="3.40.50.300">
    <property type="entry name" value="P-loop containing nucleotide triphosphate hydrolases"/>
    <property type="match status" value="1"/>
</dbReference>
<evidence type="ECO:0000313" key="1">
    <source>
        <dbReference type="EMBL" id="QHT76190.1"/>
    </source>
</evidence>
<proteinExistence type="predicted"/>
<name>A0A6C0H740_9ZZZZ</name>
<dbReference type="InterPro" id="IPR027417">
    <property type="entry name" value="P-loop_NTPase"/>
</dbReference>
<protein>
    <recommendedName>
        <fullName evidence="2">Deoxynucleoside monophosphate kinase</fullName>
    </recommendedName>
</protein>
<reference evidence="1" key="1">
    <citation type="journal article" date="2020" name="Nature">
        <title>Giant virus diversity and host interactions through global metagenomics.</title>
        <authorList>
            <person name="Schulz F."/>
            <person name="Roux S."/>
            <person name="Paez-Espino D."/>
            <person name="Jungbluth S."/>
            <person name="Walsh D.A."/>
            <person name="Denef V.J."/>
            <person name="McMahon K.D."/>
            <person name="Konstantinidis K.T."/>
            <person name="Eloe-Fadrosh E.A."/>
            <person name="Kyrpides N.C."/>
            <person name="Woyke T."/>
        </authorList>
    </citation>
    <scope>NUCLEOTIDE SEQUENCE</scope>
    <source>
        <strain evidence="1">GVMAG-M-3300023179-73</strain>
    </source>
</reference>
<dbReference type="EMBL" id="MN739890">
    <property type="protein sequence ID" value="QHT76190.1"/>
    <property type="molecule type" value="Genomic_DNA"/>
</dbReference>
<sequence>MALIIGLCGKMGSGKDYIAGKYIIPFLQNNSVYCMQWSFADQIKVNVMAKRDIAFEDVYVNKTKATRTLLQQEGTENGRDVVGKDIWINYFDAWRQVLTSRGIEALITSDVRFSNEADYVKSQGGVLIKIVAPGRNEQRLQNETGGDVGDYQRIKAHASECDLDLYCDDDFDLVIVNDFNQTIDEKQLYNVLQKSIQDHKCNVKTHDIKQKE</sequence>
<dbReference type="AlphaFoldDB" id="A0A6C0H740"/>
<accession>A0A6C0H740</accession>
<organism evidence="1">
    <name type="scientific">viral metagenome</name>
    <dbReference type="NCBI Taxonomy" id="1070528"/>
    <lineage>
        <taxon>unclassified sequences</taxon>
        <taxon>metagenomes</taxon>
        <taxon>organismal metagenomes</taxon>
    </lineage>
</organism>